<dbReference type="Pfam" id="PF13677">
    <property type="entry name" value="MotB_plug"/>
    <property type="match status" value="1"/>
</dbReference>
<dbReference type="EMBL" id="VNIM01000202">
    <property type="protein sequence ID" value="TVV69629.1"/>
    <property type="molecule type" value="Genomic_DNA"/>
</dbReference>
<name>A0A558QR89_9SPHN</name>
<dbReference type="Proteomes" id="UP000318681">
    <property type="component" value="Unassembled WGS sequence"/>
</dbReference>
<comment type="subcellular location">
    <subcellularLocation>
        <location evidence="1">Membrane</location>
    </subcellularLocation>
</comment>
<accession>A0A558QR89</accession>
<feature type="transmembrane region" description="Helical" evidence="3">
    <location>
        <begin position="16"/>
        <end position="34"/>
    </location>
</feature>
<reference evidence="5 6" key="1">
    <citation type="submission" date="2019-07" db="EMBL/GenBank/DDBJ databases">
        <title>Sphingomonas solaris sp. nov., isolated from a solar panel from Boston, Massachusetts.</title>
        <authorList>
            <person name="Tanner K."/>
            <person name="Pascual J."/>
            <person name="Mancuso C."/>
            <person name="Pereto J."/>
            <person name="Khalil A."/>
            <person name="Vilanova C."/>
        </authorList>
    </citation>
    <scope>NUCLEOTIDE SEQUENCE [LARGE SCALE GENOMIC DNA]</scope>
    <source>
        <strain evidence="5 6">R4DWN</strain>
    </source>
</reference>
<keyword evidence="5" id="KW-0282">Flagellum</keyword>
<keyword evidence="5" id="KW-0966">Cell projection</keyword>
<evidence type="ECO:0000256" key="1">
    <source>
        <dbReference type="ARBA" id="ARBA00004370"/>
    </source>
</evidence>
<keyword evidence="5" id="KW-0969">Cilium</keyword>
<keyword evidence="2 3" id="KW-0472">Membrane</keyword>
<keyword evidence="6" id="KW-1185">Reference proteome</keyword>
<dbReference type="GO" id="GO:0016020">
    <property type="term" value="C:membrane"/>
    <property type="evidence" value="ECO:0007669"/>
    <property type="project" value="UniProtKB-SubCell"/>
</dbReference>
<evidence type="ECO:0000313" key="6">
    <source>
        <dbReference type="Proteomes" id="UP000318681"/>
    </source>
</evidence>
<dbReference type="InterPro" id="IPR025713">
    <property type="entry name" value="MotB-like_N_dom"/>
</dbReference>
<organism evidence="5 6">
    <name type="scientific">Alterirhizorhabdus solaris</name>
    <dbReference type="NCBI Taxonomy" id="2529389"/>
    <lineage>
        <taxon>Bacteria</taxon>
        <taxon>Pseudomonadati</taxon>
        <taxon>Pseudomonadota</taxon>
        <taxon>Alphaproteobacteria</taxon>
        <taxon>Sphingomonadales</taxon>
        <taxon>Rhizorhabdaceae</taxon>
        <taxon>Alterirhizorhabdus</taxon>
    </lineage>
</organism>
<evidence type="ECO:0000259" key="4">
    <source>
        <dbReference type="Pfam" id="PF13677"/>
    </source>
</evidence>
<dbReference type="AlphaFoldDB" id="A0A558QR89"/>
<keyword evidence="3" id="KW-0812">Transmembrane</keyword>
<evidence type="ECO:0000313" key="5">
    <source>
        <dbReference type="EMBL" id="TVV69629.1"/>
    </source>
</evidence>
<evidence type="ECO:0000256" key="3">
    <source>
        <dbReference type="SAM" id="Phobius"/>
    </source>
</evidence>
<protein>
    <submittedName>
        <fullName evidence="5">Flagellar motor protein</fullName>
    </submittedName>
</protein>
<proteinExistence type="predicted"/>
<gene>
    <name evidence="5" type="ORF">FOY91_21245</name>
</gene>
<comment type="caution">
    <text evidence="5">The sequence shown here is derived from an EMBL/GenBank/DDBJ whole genome shotgun (WGS) entry which is preliminary data.</text>
</comment>
<sequence>MSAAAAPIRHRAPPRWILSFADLCLLLLCFFVILNAQKGDPKRVAQGMRAAFGEPAPAAARTDYRAALLFEPGEAVLTAPAARWLGGLGRQAAAAGADVLIVSDGLDPATARLDGWELAAARVAATGRAVRAGGLSEAHVTLSIPAMGGGRHRAAQTLRITTAPRG</sequence>
<evidence type="ECO:0000256" key="2">
    <source>
        <dbReference type="ARBA" id="ARBA00023136"/>
    </source>
</evidence>
<keyword evidence="3" id="KW-1133">Transmembrane helix</keyword>
<feature type="domain" description="Motility protein B-like N-terminal" evidence="4">
    <location>
        <begin position="11"/>
        <end position="37"/>
    </location>
</feature>